<comment type="caution">
    <text evidence="2">The sequence shown here is derived from an EMBL/GenBank/DDBJ whole genome shotgun (WGS) entry which is preliminary data.</text>
</comment>
<evidence type="ECO:0000256" key="1">
    <source>
        <dbReference type="SAM" id="Phobius"/>
    </source>
</evidence>
<dbReference type="Proteomes" id="UP001472677">
    <property type="component" value="Unassembled WGS sequence"/>
</dbReference>
<feature type="transmembrane region" description="Helical" evidence="1">
    <location>
        <begin position="207"/>
        <end position="228"/>
    </location>
</feature>
<accession>A0ABR2GDG7</accession>
<feature type="transmembrane region" description="Helical" evidence="1">
    <location>
        <begin position="48"/>
        <end position="69"/>
    </location>
</feature>
<keyword evidence="1" id="KW-1133">Transmembrane helix</keyword>
<keyword evidence="1" id="KW-0472">Membrane</keyword>
<feature type="transmembrane region" description="Helical" evidence="1">
    <location>
        <begin position="12"/>
        <end position="36"/>
    </location>
</feature>
<evidence type="ECO:0000313" key="3">
    <source>
        <dbReference type="Proteomes" id="UP001472677"/>
    </source>
</evidence>
<name>A0ABR2GDG7_9ROSI</name>
<keyword evidence="3" id="KW-1185">Reference proteome</keyword>
<protein>
    <submittedName>
        <fullName evidence="2">Uncharacterized protein</fullName>
    </submittedName>
</protein>
<reference evidence="2 3" key="1">
    <citation type="journal article" date="2024" name="G3 (Bethesda)">
        <title>Genome assembly of Hibiscus sabdariffa L. provides insights into metabolisms of medicinal natural products.</title>
        <authorList>
            <person name="Kim T."/>
        </authorList>
    </citation>
    <scope>NUCLEOTIDE SEQUENCE [LARGE SCALE GENOMIC DNA]</scope>
    <source>
        <strain evidence="2">TK-2024</strain>
        <tissue evidence="2">Old leaves</tissue>
    </source>
</reference>
<keyword evidence="1" id="KW-0812">Transmembrane</keyword>
<evidence type="ECO:0000313" key="2">
    <source>
        <dbReference type="EMBL" id="KAK8600958.1"/>
    </source>
</evidence>
<gene>
    <name evidence="2" type="ORF">V6N12_050803</name>
</gene>
<feature type="transmembrane region" description="Helical" evidence="1">
    <location>
        <begin position="185"/>
        <end position="201"/>
    </location>
</feature>
<organism evidence="2 3">
    <name type="scientific">Hibiscus sabdariffa</name>
    <name type="common">roselle</name>
    <dbReference type="NCBI Taxonomy" id="183260"/>
    <lineage>
        <taxon>Eukaryota</taxon>
        <taxon>Viridiplantae</taxon>
        <taxon>Streptophyta</taxon>
        <taxon>Embryophyta</taxon>
        <taxon>Tracheophyta</taxon>
        <taxon>Spermatophyta</taxon>
        <taxon>Magnoliopsida</taxon>
        <taxon>eudicotyledons</taxon>
        <taxon>Gunneridae</taxon>
        <taxon>Pentapetalae</taxon>
        <taxon>rosids</taxon>
        <taxon>malvids</taxon>
        <taxon>Malvales</taxon>
        <taxon>Malvaceae</taxon>
        <taxon>Malvoideae</taxon>
        <taxon>Hibiscus</taxon>
    </lineage>
</organism>
<sequence length="244" mass="27762">MQILPVRLSIRGSWLVFNFGGVDFRFILATSFLEVLSHVKGKMDRPWLGKYVGTIMLLNCLAAYVKWLIKRLFEFPMQILLNQIKELVPIAVEKTTSTKEEEDFFHNVDFGKAPDTRYQSDISDKGEVIFGSAMTFRFFEIVSVSCPDNFFGSLTDTLNFYVLAIGSTVLIHTSNIQMIYFSKSFYIRVIHIGVALANFIAEKISALAMPLCFLIIPCWFVSMLCLYATRTITDEHSIIVFGKG</sequence>
<proteinExistence type="predicted"/>
<dbReference type="EMBL" id="JBBPBM010000001">
    <property type="protein sequence ID" value="KAK8600958.1"/>
    <property type="molecule type" value="Genomic_DNA"/>
</dbReference>